<dbReference type="STRING" id="1291734.FD02_GL001696"/>
<dbReference type="EMBL" id="AZDJ01000003">
    <property type="protein sequence ID" value="KRK73866.1"/>
    <property type="molecule type" value="Genomic_DNA"/>
</dbReference>
<dbReference type="Proteomes" id="UP000051804">
    <property type="component" value="Unassembled WGS sequence"/>
</dbReference>
<protein>
    <recommendedName>
        <fullName evidence="4">ABC transporter permease</fullName>
    </recommendedName>
</protein>
<feature type="transmembrane region" description="Helical" evidence="1">
    <location>
        <begin position="170"/>
        <end position="191"/>
    </location>
</feature>
<dbReference type="PANTHER" id="PTHR37305">
    <property type="entry name" value="INTEGRAL MEMBRANE PROTEIN-RELATED"/>
    <property type="match status" value="1"/>
</dbReference>
<dbReference type="Pfam" id="PF12730">
    <property type="entry name" value="ABC2_membrane_4"/>
    <property type="match status" value="1"/>
</dbReference>
<evidence type="ECO:0008006" key="4">
    <source>
        <dbReference type="Google" id="ProtNLM"/>
    </source>
</evidence>
<name>A0A0R1K114_9LACO</name>
<dbReference type="PANTHER" id="PTHR37305:SF1">
    <property type="entry name" value="MEMBRANE PROTEIN"/>
    <property type="match status" value="1"/>
</dbReference>
<keyword evidence="1" id="KW-0812">Transmembrane</keyword>
<keyword evidence="1" id="KW-1133">Transmembrane helix</keyword>
<sequence>MGTLIGQELFKLVHKVGTWIAVGVMVVIQFAFIAGGLIYPKVFNQAGMITSDFVADSIIVFIMIASTASIIAMEFQYGTIRQLLYRQYYRSQVFISKLITLVIQLVCLHLIASLVTMVASLVAFPDFDWTAGDHLKNYALTQGGETLTLLLLLSAVLLLATLFKTNAAAIAVGFVGYFLVEIAGTILISLIQKWEWLKWLPFTMLMTSSQILTPGLKSMTKLDLPWMIGLTCAYTVLLTVISYLSFRRRAV</sequence>
<keyword evidence="1" id="KW-0472">Membrane</keyword>
<feature type="transmembrane region" description="Helical" evidence="1">
    <location>
        <begin position="224"/>
        <end position="246"/>
    </location>
</feature>
<gene>
    <name evidence="2" type="ORF">FD02_GL001696</name>
</gene>
<organism evidence="2 3">
    <name type="scientific">Lacticaseibacillus nasuensis JCM 17158</name>
    <dbReference type="NCBI Taxonomy" id="1291734"/>
    <lineage>
        <taxon>Bacteria</taxon>
        <taxon>Bacillati</taxon>
        <taxon>Bacillota</taxon>
        <taxon>Bacilli</taxon>
        <taxon>Lactobacillales</taxon>
        <taxon>Lactobacillaceae</taxon>
        <taxon>Lacticaseibacillus</taxon>
    </lineage>
</organism>
<dbReference type="OrthoDB" id="2295852at2"/>
<reference evidence="2 3" key="1">
    <citation type="journal article" date="2015" name="Genome Announc.">
        <title>Expanding the biotechnology potential of lactobacilli through comparative genomics of 213 strains and associated genera.</title>
        <authorList>
            <person name="Sun Z."/>
            <person name="Harris H.M."/>
            <person name="McCann A."/>
            <person name="Guo C."/>
            <person name="Argimon S."/>
            <person name="Zhang W."/>
            <person name="Yang X."/>
            <person name="Jeffery I.B."/>
            <person name="Cooney J.C."/>
            <person name="Kagawa T.F."/>
            <person name="Liu W."/>
            <person name="Song Y."/>
            <person name="Salvetti E."/>
            <person name="Wrobel A."/>
            <person name="Rasinkangas P."/>
            <person name="Parkhill J."/>
            <person name="Rea M.C."/>
            <person name="O'Sullivan O."/>
            <person name="Ritari J."/>
            <person name="Douillard F.P."/>
            <person name="Paul Ross R."/>
            <person name="Yang R."/>
            <person name="Briner A.E."/>
            <person name="Felis G.E."/>
            <person name="de Vos W.M."/>
            <person name="Barrangou R."/>
            <person name="Klaenhammer T.R."/>
            <person name="Caufield P.W."/>
            <person name="Cui Y."/>
            <person name="Zhang H."/>
            <person name="O'Toole P.W."/>
        </authorList>
    </citation>
    <scope>NUCLEOTIDE SEQUENCE [LARGE SCALE GENOMIC DNA]</scope>
    <source>
        <strain evidence="2 3">JCM 17158</strain>
    </source>
</reference>
<proteinExistence type="predicted"/>
<feature type="transmembrane region" description="Helical" evidence="1">
    <location>
        <begin position="58"/>
        <end position="77"/>
    </location>
</feature>
<keyword evidence="3" id="KW-1185">Reference proteome</keyword>
<dbReference type="AlphaFoldDB" id="A0A0R1K114"/>
<comment type="caution">
    <text evidence="2">The sequence shown here is derived from an EMBL/GenBank/DDBJ whole genome shotgun (WGS) entry which is preliminary data.</text>
</comment>
<feature type="transmembrane region" description="Helical" evidence="1">
    <location>
        <begin position="144"/>
        <end position="163"/>
    </location>
</feature>
<evidence type="ECO:0000313" key="2">
    <source>
        <dbReference type="EMBL" id="KRK73866.1"/>
    </source>
</evidence>
<evidence type="ECO:0000313" key="3">
    <source>
        <dbReference type="Proteomes" id="UP000051804"/>
    </source>
</evidence>
<dbReference type="PATRIC" id="fig|1291734.4.peg.1744"/>
<evidence type="ECO:0000256" key="1">
    <source>
        <dbReference type="SAM" id="Phobius"/>
    </source>
</evidence>
<dbReference type="RefSeq" id="WP_054721356.1">
    <property type="nucleotide sequence ID" value="NZ_AZDJ01000003.1"/>
</dbReference>
<feature type="transmembrane region" description="Helical" evidence="1">
    <location>
        <begin position="98"/>
        <end position="124"/>
    </location>
</feature>
<accession>A0A0R1K114</accession>
<feature type="transmembrane region" description="Helical" evidence="1">
    <location>
        <begin position="12"/>
        <end position="38"/>
    </location>
</feature>